<evidence type="ECO:0000313" key="1">
    <source>
        <dbReference type="EMBL" id="TBW36094.1"/>
    </source>
</evidence>
<accession>A0A4Q9VLH1</accession>
<organism evidence="1 2">
    <name type="scientific">Siculibacillus lacustris</name>
    <dbReference type="NCBI Taxonomy" id="1549641"/>
    <lineage>
        <taxon>Bacteria</taxon>
        <taxon>Pseudomonadati</taxon>
        <taxon>Pseudomonadota</taxon>
        <taxon>Alphaproteobacteria</taxon>
        <taxon>Hyphomicrobiales</taxon>
        <taxon>Ancalomicrobiaceae</taxon>
        <taxon>Siculibacillus</taxon>
    </lineage>
</organism>
<gene>
    <name evidence="1" type="ORF">EYW49_14690</name>
</gene>
<name>A0A4Q9VLH1_9HYPH</name>
<dbReference type="GO" id="GO:0016787">
    <property type="term" value="F:hydrolase activity"/>
    <property type="evidence" value="ECO:0007669"/>
    <property type="project" value="UniProtKB-KW"/>
</dbReference>
<dbReference type="EMBL" id="SJFN01000022">
    <property type="protein sequence ID" value="TBW36094.1"/>
    <property type="molecule type" value="Genomic_DNA"/>
</dbReference>
<comment type="caution">
    <text evidence="1">The sequence shown here is derived from an EMBL/GenBank/DDBJ whole genome shotgun (WGS) entry which is preliminary data.</text>
</comment>
<evidence type="ECO:0000313" key="2">
    <source>
        <dbReference type="Proteomes" id="UP000292781"/>
    </source>
</evidence>
<protein>
    <submittedName>
        <fullName evidence="1">Alpha/beta hydrolase</fullName>
    </submittedName>
</protein>
<dbReference type="OrthoDB" id="9804993at2"/>
<dbReference type="RefSeq" id="WP_131310346.1">
    <property type="nucleotide sequence ID" value="NZ_SJFN01000022.1"/>
</dbReference>
<dbReference type="InterPro" id="IPR029058">
    <property type="entry name" value="AB_hydrolase_fold"/>
</dbReference>
<dbReference type="Gene3D" id="3.40.50.1820">
    <property type="entry name" value="alpha/beta hydrolase"/>
    <property type="match status" value="1"/>
</dbReference>
<dbReference type="AlphaFoldDB" id="A0A4Q9VLH1"/>
<sequence>MIVLHTRKTLEAVAEASRRYDLVLVPGFKDSGPEHWQSLWQTQSHAFQRITQRRWDNPDVELWIAAIQRLLATRRRPALLIGHSLGALASCCVAADGHPMVAGLMLVAPAEPTRFEAEDRVPQTPLGVPSLVIASHNDPVMRFPRAEHWSRLWQADLVDVGDAGHVNAESGFGPWPHGLDLILDLVRAVDRRAEP</sequence>
<proteinExistence type="predicted"/>
<keyword evidence="1" id="KW-0378">Hydrolase</keyword>
<dbReference type="Pfam" id="PF06821">
    <property type="entry name" value="Ser_hydrolase"/>
    <property type="match status" value="1"/>
</dbReference>
<dbReference type="SUPFAM" id="SSF53474">
    <property type="entry name" value="alpha/beta-Hydrolases"/>
    <property type="match status" value="1"/>
</dbReference>
<reference evidence="1 2" key="1">
    <citation type="submission" date="2019-02" db="EMBL/GenBank/DDBJ databases">
        <title>Siculibacillus lacustris gen. nov., sp. nov., a new rosette-forming bacterium isolated from a freshwater crater lake (Lake St. Ana, Romania).</title>
        <authorList>
            <person name="Felfoldi T."/>
            <person name="Marton Z."/>
            <person name="Szabo A."/>
            <person name="Mentes A."/>
            <person name="Boka K."/>
            <person name="Marialigeti K."/>
            <person name="Mathe I."/>
            <person name="Koncz M."/>
            <person name="Schumann P."/>
            <person name="Toth E."/>
        </authorList>
    </citation>
    <scope>NUCLEOTIDE SEQUENCE [LARGE SCALE GENOMIC DNA]</scope>
    <source>
        <strain evidence="1 2">SA-279</strain>
    </source>
</reference>
<dbReference type="InterPro" id="IPR010662">
    <property type="entry name" value="RBBP9/YdeN"/>
</dbReference>
<keyword evidence="2" id="KW-1185">Reference proteome</keyword>
<dbReference type="Proteomes" id="UP000292781">
    <property type="component" value="Unassembled WGS sequence"/>
</dbReference>